<gene>
    <name evidence="2" type="ORF">SAMN04515668_1740</name>
</gene>
<evidence type="ECO:0000313" key="3">
    <source>
        <dbReference type="Proteomes" id="UP000199029"/>
    </source>
</evidence>
<feature type="compositionally biased region" description="Basic and acidic residues" evidence="1">
    <location>
        <begin position="16"/>
        <end position="33"/>
    </location>
</feature>
<reference evidence="3" key="1">
    <citation type="submission" date="2016-10" db="EMBL/GenBank/DDBJ databases">
        <authorList>
            <person name="Varghese N."/>
            <person name="Submissions S."/>
        </authorList>
    </citation>
    <scope>NUCLEOTIDE SEQUENCE [LARGE SCALE GENOMIC DNA]</scope>
    <source>
        <strain evidence="3">OR362-8,ATCC BAA-1266,JCM 13504</strain>
    </source>
</reference>
<dbReference type="EMBL" id="FOXS01000002">
    <property type="protein sequence ID" value="SFQ29036.1"/>
    <property type="molecule type" value="Genomic_DNA"/>
</dbReference>
<keyword evidence="3" id="KW-1185">Reference proteome</keyword>
<evidence type="ECO:0000313" key="2">
    <source>
        <dbReference type="EMBL" id="SFQ29036.1"/>
    </source>
</evidence>
<proteinExistence type="predicted"/>
<sequence length="33" mass="3659">MTKNDNAYASLMNVSSEKDKHCGGKTSDENYYG</sequence>
<organism evidence="2 3">
    <name type="scientific">Hymenobacter arizonensis</name>
    <name type="common">Siccationidurans arizonensis</name>
    <dbReference type="NCBI Taxonomy" id="1227077"/>
    <lineage>
        <taxon>Bacteria</taxon>
        <taxon>Pseudomonadati</taxon>
        <taxon>Bacteroidota</taxon>
        <taxon>Cytophagia</taxon>
        <taxon>Cytophagales</taxon>
        <taxon>Hymenobacteraceae</taxon>
        <taxon>Hymenobacter</taxon>
    </lineage>
</organism>
<protein>
    <submittedName>
        <fullName evidence="2">Uncharacterized protein</fullName>
    </submittedName>
</protein>
<dbReference type="Proteomes" id="UP000199029">
    <property type="component" value="Unassembled WGS sequence"/>
</dbReference>
<accession>A0A1I5XB01</accession>
<evidence type="ECO:0000256" key="1">
    <source>
        <dbReference type="SAM" id="MobiDB-lite"/>
    </source>
</evidence>
<dbReference type="AlphaFoldDB" id="A0A1I5XB01"/>
<name>A0A1I5XB01_HYMAR</name>
<feature type="compositionally biased region" description="Polar residues" evidence="1">
    <location>
        <begin position="1"/>
        <end position="15"/>
    </location>
</feature>
<feature type="region of interest" description="Disordered" evidence="1">
    <location>
        <begin position="1"/>
        <end position="33"/>
    </location>
</feature>